<proteinExistence type="predicted"/>
<keyword evidence="1" id="KW-0812">Transmembrane</keyword>
<keyword evidence="1" id="KW-0472">Membrane</keyword>
<reference evidence="2 3" key="1">
    <citation type="submission" date="2020-08" db="EMBL/GenBank/DDBJ databases">
        <title>Plant Genome Project.</title>
        <authorList>
            <person name="Zhang R.-G."/>
        </authorList>
    </citation>
    <scope>NUCLEOTIDE SEQUENCE [LARGE SCALE GENOMIC DNA]</scope>
    <source>
        <tissue evidence="2">Rhizome</tissue>
    </source>
</reference>
<dbReference type="Proteomes" id="UP000734854">
    <property type="component" value="Unassembled WGS sequence"/>
</dbReference>
<sequence>MGWTAVNGVGGSSGGPLEGASGDNFAVAAFSLWEPIRFRPKWRQRRRTRDDEVERPRMRWQAETDRLGHGRDLSARVFLPARIGPYPTRRKAAIHPRRYLTRRCVVSVLEPLCGLADIAKSRYLLRGRVRSAAALVLAYTTACCLVLTIFRAVVVKDPREEEGSLGATSVVAKASPLWPCLLL</sequence>
<organism evidence="2 3">
    <name type="scientific">Zingiber officinale</name>
    <name type="common">Ginger</name>
    <name type="synonym">Amomum zingiber</name>
    <dbReference type="NCBI Taxonomy" id="94328"/>
    <lineage>
        <taxon>Eukaryota</taxon>
        <taxon>Viridiplantae</taxon>
        <taxon>Streptophyta</taxon>
        <taxon>Embryophyta</taxon>
        <taxon>Tracheophyta</taxon>
        <taxon>Spermatophyta</taxon>
        <taxon>Magnoliopsida</taxon>
        <taxon>Liliopsida</taxon>
        <taxon>Zingiberales</taxon>
        <taxon>Zingiberaceae</taxon>
        <taxon>Zingiber</taxon>
    </lineage>
</organism>
<keyword evidence="1" id="KW-1133">Transmembrane helix</keyword>
<protein>
    <submittedName>
        <fullName evidence="2">Uncharacterized protein</fullName>
    </submittedName>
</protein>
<keyword evidence="3" id="KW-1185">Reference proteome</keyword>
<evidence type="ECO:0000313" key="3">
    <source>
        <dbReference type="Proteomes" id="UP000734854"/>
    </source>
</evidence>
<gene>
    <name evidence="2" type="ORF">ZIOFF_065278</name>
</gene>
<name>A0A8J5KD23_ZINOF</name>
<dbReference type="EMBL" id="JACMSC010000018">
    <property type="protein sequence ID" value="KAG6476043.1"/>
    <property type="molecule type" value="Genomic_DNA"/>
</dbReference>
<comment type="caution">
    <text evidence="2">The sequence shown here is derived from an EMBL/GenBank/DDBJ whole genome shotgun (WGS) entry which is preliminary data.</text>
</comment>
<dbReference type="AlphaFoldDB" id="A0A8J5KD23"/>
<evidence type="ECO:0000256" key="1">
    <source>
        <dbReference type="SAM" id="Phobius"/>
    </source>
</evidence>
<feature type="transmembrane region" description="Helical" evidence="1">
    <location>
        <begin position="132"/>
        <end position="154"/>
    </location>
</feature>
<accession>A0A8J5KD23</accession>
<evidence type="ECO:0000313" key="2">
    <source>
        <dbReference type="EMBL" id="KAG6476043.1"/>
    </source>
</evidence>